<evidence type="ECO:0000313" key="2">
    <source>
        <dbReference type="EMBL" id="SFX13151.1"/>
    </source>
</evidence>
<feature type="domain" description="DUF4240" evidence="1">
    <location>
        <begin position="1"/>
        <end position="126"/>
    </location>
</feature>
<protein>
    <recommendedName>
        <fullName evidence="1">DUF4240 domain-containing protein</fullName>
    </recommendedName>
</protein>
<name>A0A1K1UK63_STRAR</name>
<dbReference type="Proteomes" id="UP000181909">
    <property type="component" value="Unassembled WGS sequence"/>
</dbReference>
<dbReference type="RefSeq" id="WP_072483460.1">
    <property type="nucleotide sequence ID" value="NZ_CP108276.1"/>
</dbReference>
<dbReference type="InterPro" id="IPR025334">
    <property type="entry name" value="DUF4240"/>
</dbReference>
<dbReference type="Pfam" id="PF14024">
    <property type="entry name" value="DUF4240"/>
    <property type="match status" value="1"/>
</dbReference>
<gene>
    <name evidence="2" type="ORF">SAMN02787144_1001599</name>
</gene>
<dbReference type="OrthoDB" id="6200718at2"/>
<accession>A0A1K1UK63</accession>
<organism evidence="2 3">
    <name type="scientific">Streptomyces atratus</name>
    <dbReference type="NCBI Taxonomy" id="1893"/>
    <lineage>
        <taxon>Bacteria</taxon>
        <taxon>Bacillati</taxon>
        <taxon>Actinomycetota</taxon>
        <taxon>Actinomycetes</taxon>
        <taxon>Kitasatosporales</taxon>
        <taxon>Streptomycetaceae</taxon>
        <taxon>Streptomyces</taxon>
    </lineage>
</organism>
<sequence>MTWAEFWALIDTLNGEANQASCQRLAKELSRRPIPDIIGFAERHAEALYRLDQEKFGTLPVADLTDRDGSPFPQSADQFLYTRCAVVAAGQTVWEGVFFDVDKFAPYASTEYDGEWLLYVPDQAYELATGEEWDRPTRYCFETFSNRDGWPHLRD</sequence>
<proteinExistence type="predicted"/>
<dbReference type="AlphaFoldDB" id="A0A1K1UK63"/>
<evidence type="ECO:0000259" key="1">
    <source>
        <dbReference type="Pfam" id="PF14024"/>
    </source>
</evidence>
<evidence type="ECO:0000313" key="3">
    <source>
        <dbReference type="Proteomes" id="UP000181909"/>
    </source>
</evidence>
<dbReference type="EMBL" id="FPJO01000001">
    <property type="protein sequence ID" value="SFX13151.1"/>
    <property type="molecule type" value="Genomic_DNA"/>
</dbReference>
<reference evidence="2 3" key="1">
    <citation type="submission" date="2016-11" db="EMBL/GenBank/DDBJ databases">
        <authorList>
            <person name="Jaros S."/>
            <person name="Januszkiewicz K."/>
            <person name="Wedrychowicz H."/>
        </authorList>
    </citation>
    <scope>NUCLEOTIDE SEQUENCE [LARGE SCALE GENOMIC DNA]</scope>
    <source>
        <strain evidence="2 3">OK807</strain>
    </source>
</reference>